<name>A0ABW5WYI1_9STAP</name>
<comment type="caution">
    <text evidence="2">The sequence shown here is derived from an EMBL/GenBank/DDBJ whole genome shotgun (WGS) entry which is preliminary data.</text>
</comment>
<dbReference type="EMBL" id="JBHUOQ010000004">
    <property type="protein sequence ID" value="MFD2831010.1"/>
    <property type="molecule type" value="Genomic_DNA"/>
</dbReference>
<dbReference type="RefSeq" id="WP_377774586.1">
    <property type="nucleotide sequence ID" value="NZ_JBHUOQ010000004.1"/>
</dbReference>
<evidence type="ECO:0000256" key="1">
    <source>
        <dbReference type="SAM" id="Phobius"/>
    </source>
</evidence>
<dbReference type="InterPro" id="IPR009577">
    <property type="entry name" value="Sm_multidrug_ex"/>
</dbReference>
<keyword evidence="1" id="KW-1133">Transmembrane helix</keyword>
<organism evidence="2 3">
    <name type="scientific">Corticicoccus populi</name>
    <dbReference type="NCBI Taxonomy" id="1812821"/>
    <lineage>
        <taxon>Bacteria</taxon>
        <taxon>Bacillati</taxon>
        <taxon>Bacillota</taxon>
        <taxon>Bacilli</taxon>
        <taxon>Bacillales</taxon>
        <taxon>Staphylococcaceae</taxon>
        <taxon>Corticicoccus</taxon>
    </lineage>
</organism>
<gene>
    <name evidence="2" type="ORF">ACFSX4_11100</name>
</gene>
<keyword evidence="1" id="KW-0472">Membrane</keyword>
<dbReference type="Pfam" id="PF06695">
    <property type="entry name" value="Sm_multidrug_ex"/>
    <property type="match status" value="1"/>
</dbReference>
<evidence type="ECO:0000313" key="3">
    <source>
        <dbReference type="Proteomes" id="UP001597519"/>
    </source>
</evidence>
<dbReference type="Proteomes" id="UP001597519">
    <property type="component" value="Unassembled WGS sequence"/>
</dbReference>
<sequence length="160" mass="17809">MSFLDIIRELVIVALSAAVPFIEYMLAVPGGILLGLPVIPTIIAAFIGNTLTVGLLIIFVDKVSAWIKNFREKRMSTQELENKQKQKKRSTDDRLRGYFEKYGVPGLSFLGVGLLSSHLTALIACTFDIKRSYLMFWMAVSIAAWSGIFGLLFNFIGPVF</sequence>
<feature type="transmembrane region" description="Helical" evidence="1">
    <location>
        <begin position="38"/>
        <end position="60"/>
    </location>
</feature>
<feature type="transmembrane region" description="Helical" evidence="1">
    <location>
        <begin position="107"/>
        <end position="127"/>
    </location>
</feature>
<proteinExistence type="predicted"/>
<accession>A0ABW5WYI1</accession>
<feature type="transmembrane region" description="Helical" evidence="1">
    <location>
        <begin position="6"/>
        <end position="26"/>
    </location>
</feature>
<evidence type="ECO:0000313" key="2">
    <source>
        <dbReference type="EMBL" id="MFD2831010.1"/>
    </source>
</evidence>
<keyword evidence="3" id="KW-1185">Reference proteome</keyword>
<reference evidence="3" key="1">
    <citation type="journal article" date="2019" name="Int. J. Syst. Evol. Microbiol.">
        <title>The Global Catalogue of Microorganisms (GCM) 10K type strain sequencing project: providing services to taxonomists for standard genome sequencing and annotation.</title>
        <authorList>
            <consortium name="The Broad Institute Genomics Platform"/>
            <consortium name="The Broad Institute Genome Sequencing Center for Infectious Disease"/>
            <person name="Wu L."/>
            <person name="Ma J."/>
        </authorList>
    </citation>
    <scope>NUCLEOTIDE SEQUENCE [LARGE SCALE GENOMIC DNA]</scope>
    <source>
        <strain evidence="3">KCTC 33575</strain>
    </source>
</reference>
<protein>
    <submittedName>
        <fullName evidence="2">Small multi-drug export protein</fullName>
    </submittedName>
</protein>
<feature type="transmembrane region" description="Helical" evidence="1">
    <location>
        <begin position="134"/>
        <end position="156"/>
    </location>
</feature>
<keyword evidence="1" id="KW-0812">Transmembrane</keyword>